<dbReference type="InterPro" id="IPR053521">
    <property type="entry name" value="McjB-like"/>
</dbReference>
<feature type="domain" description="Microcin J25-processing protein McjB C-terminal" evidence="1">
    <location>
        <begin position="129"/>
        <end position="240"/>
    </location>
</feature>
<evidence type="ECO:0000259" key="1">
    <source>
        <dbReference type="Pfam" id="PF13471"/>
    </source>
</evidence>
<reference evidence="2 3" key="1">
    <citation type="submission" date="2017-08" db="EMBL/GenBank/DDBJ databases">
        <title>Infants hospitalized years apart are colonized by the same room-sourced microbial strains.</title>
        <authorList>
            <person name="Brooks B."/>
            <person name="Olm M.R."/>
            <person name="Firek B.A."/>
            <person name="Baker R."/>
            <person name="Thomas B.C."/>
            <person name="Morowitz M.J."/>
            <person name="Banfield J.F."/>
        </authorList>
    </citation>
    <scope>NUCLEOTIDE SEQUENCE [LARGE SCALE GENOMIC DNA]</scope>
    <source>
        <strain evidence="2">S2_012_000_R2_81</strain>
    </source>
</reference>
<protein>
    <submittedName>
        <fullName evidence="2">Lasso peptide biosynthesis B2 protein</fullName>
    </submittedName>
</protein>
<gene>
    <name evidence="2" type="ORF">DI603_20300</name>
</gene>
<dbReference type="NCBIfam" id="NF033537">
    <property type="entry name" value="lasso_biosyn_B2"/>
    <property type="match status" value="1"/>
</dbReference>
<comment type="caution">
    <text evidence="2">The sequence shown here is derived from an EMBL/GenBank/DDBJ whole genome shotgun (WGS) entry which is preliminary data.</text>
</comment>
<dbReference type="Proteomes" id="UP000249633">
    <property type="component" value="Unassembled WGS sequence"/>
</dbReference>
<evidence type="ECO:0000313" key="2">
    <source>
        <dbReference type="EMBL" id="PZP28037.1"/>
    </source>
</evidence>
<sequence>MARTAAPQPPYRLADHVRACHVDGQVILLDLHHDRYLGVAGPQASAAAHWVADWPTADLQAGEAAASSAVESWLSKLQEAGLLVKTPPTPRQPDPLEDALETLATSDLQQWRGVQWRRMTAICCATFVASRWLKRRSLAGIAEALRSMRHGRESMGDEPTEALRCASSWYLRMRPFAISSQDQCLHDSLTLLHFLATERLYPRWVIGVRTRPFAAHSWVQAQHLVLNDLHENVRAYTPILVV</sequence>
<accession>A0A2W5DFW7</accession>
<dbReference type="Pfam" id="PF13471">
    <property type="entry name" value="Transglut_core3"/>
    <property type="match status" value="1"/>
</dbReference>
<dbReference type="AlphaFoldDB" id="A0A2W5DFW7"/>
<proteinExistence type="predicted"/>
<evidence type="ECO:0000313" key="3">
    <source>
        <dbReference type="Proteomes" id="UP000249633"/>
    </source>
</evidence>
<name>A0A2W5DFW7_9BURK</name>
<dbReference type="EMBL" id="QFOD01000025">
    <property type="protein sequence ID" value="PZP28037.1"/>
    <property type="molecule type" value="Genomic_DNA"/>
</dbReference>
<dbReference type="InterPro" id="IPR032708">
    <property type="entry name" value="McjB_C"/>
</dbReference>
<organism evidence="2 3">
    <name type="scientific">Roseateles depolymerans</name>
    <dbReference type="NCBI Taxonomy" id="76731"/>
    <lineage>
        <taxon>Bacteria</taxon>
        <taxon>Pseudomonadati</taxon>
        <taxon>Pseudomonadota</taxon>
        <taxon>Betaproteobacteria</taxon>
        <taxon>Burkholderiales</taxon>
        <taxon>Sphaerotilaceae</taxon>
        <taxon>Roseateles</taxon>
    </lineage>
</organism>